<organism evidence="2 3">
    <name type="scientific">Trifolium medium</name>
    <dbReference type="NCBI Taxonomy" id="97028"/>
    <lineage>
        <taxon>Eukaryota</taxon>
        <taxon>Viridiplantae</taxon>
        <taxon>Streptophyta</taxon>
        <taxon>Embryophyta</taxon>
        <taxon>Tracheophyta</taxon>
        <taxon>Spermatophyta</taxon>
        <taxon>Magnoliopsida</taxon>
        <taxon>eudicotyledons</taxon>
        <taxon>Gunneridae</taxon>
        <taxon>Pentapetalae</taxon>
        <taxon>rosids</taxon>
        <taxon>fabids</taxon>
        <taxon>Fabales</taxon>
        <taxon>Fabaceae</taxon>
        <taxon>Papilionoideae</taxon>
        <taxon>50 kb inversion clade</taxon>
        <taxon>NPAAA clade</taxon>
        <taxon>Hologalegina</taxon>
        <taxon>IRL clade</taxon>
        <taxon>Trifolieae</taxon>
        <taxon>Trifolium</taxon>
    </lineage>
</organism>
<feature type="non-terminal residue" evidence="2">
    <location>
        <position position="188"/>
    </location>
</feature>
<feature type="region of interest" description="Disordered" evidence="1">
    <location>
        <begin position="1"/>
        <end position="34"/>
    </location>
</feature>
<dbReference type="EMBL" id="LXQA010084880">
    <property type="protein sequence ID" value="MCI12610.1"/>
    <property type="molecule type" value="Genomic_DNA"/>
</dbReference>
<proteinExistence type="predicted"/>
<keyword evidence="3" id="KW-1185">Reference proteome</keyword>
<reference evidence="2 3" key="1">
    <citation type="journal article" date="2018" name="Front. Plant Sci.">
        <title>Red Clover (Trifolium pratense) and Zigzag Clover (T. medium) - A Picture of Genomic Similarities and Differences.</title>
        <authorList>
            <person name="Dluhosova J."/>
            <person name="Istvanek J."/>
            <person name="Nedelnik J."/>
            <person name="Repkova J."/>
        </authorList>
    </citation>
    <scope>NUCLEOTIDE SEQUENCE [LARGE SCALE GENOMIC DNA]</scope>
    <source>
        <strain evidence="3">cv. 10/8</strain>
        <tissue evidence="2">Leaf</tissue>
    </source>
</reference>
<protein>
    <submittedName>
        <fullName evidence="2">Uncharacterized protein</fullName>
    </submittedName>
</protein>
<evidence type="ECO:0000313" key="3">
    <source>
        <dbReference type="Proteomes" id="UP000265520"/>
    </source>
</evidence>
<evidence type="ECO:0000313" key="2">
    <source>
        <dbReference type="EMBL" id="MCI12610.1"/>
    </source>
</evidence>
<sequence length="188" mass="20923">MSGDVSEALIDPPRSAEITQDTVPPPSAPDVDATASAWGDSFDLASFIERTLLMKGDSARFDSMATSELRKLSLSYSVKWVVLSHLLSARQEKEASEASSQTSRLKKAVEDMGCQRAEAEKKLKDEIEGLKVVQLEEIARLKREHEDILAKANSRHVSEIEELKKMFAREKDLLTLTRNACIVSLFQT</sequence>
<dbReference type="AlphaFoldDB" id="A0A392PMD9"/>
<comment type="caution">
    <text evidence="2">The sequence shown here is derived from an EMBL/GenBank/DDBJ whole genome shotgun (WGS) entry which is preliminary data.</text>
</comment>
<dbReference type="Proteomes" id="UP000265520">
    <property type="component" value="Unassembled WGS sequence"/>
</dbReference>
<name>A0A392PMD9_9FABA</name>
<evidence type="ECO:0000256" key="1">
    <source>
        <dbReference type="SAM" id="MobiDB-lite"/>
    </source>
</evidence>
<accession>A0A392PMD9</accession>